<protein>
    <recommendedName>
        <fullName evidence="3">ADP-dependent (S)-NAD(P)H-hydrate dehydratase</fullName>
        <ecNumber evidence="3">4.2.1.136</ecNumber>
    </recommendedName>
    <alternativeName>
        <fullName evidence="3">ADP-dependent NAD(P)HX dehydratase</fullName>
    </alternativeName>
</protein>
<dbReference type="PROSITE" id="PS01050">
    <property type="entry name" value="YJEF_C_2"/>
    <property type="match status" value="1"/>
</dbReference>
<dbReference type="NCBIfam" id="TIGR00196">
    <property type="entry name" value="yjeF_cterm"/>
    <property type="match status" value="1"/>
</dbReference>
<evidence type="ECO:0000256" key="3">
    <source>
        <dbReference type="HAMAP-Rule" id="MF_01965"/>
    </source>
</evidence>
<name>A0ABS6TEB4_9ENTE</name>
<dbReference type="EC" id="4.2.1.136" evidence="3"/>
<evidence type="ECO:0000259" key="4">
    <source>
        <dbReference type="PROSITE" id="PS51383"/>
    </source>
</evidence>
<dbReference type="HAMAP" id="MF_01965">
    <property type="entry name" value="NADHX_dehydratase"/>
    <property type="match status" value="1"/>
</dbReference>
<feature type="binding site" evidence="3">
    <location>
        <position position="215"/>
    </location>
    <ligand>
        <name>(6S)-NADPHX</name>
        <dbReference type="ChEBI" id="CHEBI:64076"/>
    </ligand>
</feature>
<dbReference type="PANTHER" id="PTHR12592">
    <property type="entry name" value="ATP-DEPENDENT (S)-NAD(P)H-HYDRATE DEHYDRATASE FAMILY MEMBER"/>
    <property type="match status" value="1"/>
</dbReference>
<keyword evidence="2 3" id="KW-0067">ATP-binding</keyword>
<dbReference type="PROSITE" id="PS51383">
    <property type="entry name" value="YJEF_C_3"/>
    <property type="match status" value="1"/>
</dbReference>
<dbReference type="Proteomes" id="UP000774130">
    <property type="component" value="Unassembled WGS sequence"/>
</dbReference>
<sequence>MNITEDILTEVIKKRAADSHKGTYGRALLLGGNRQYGGAIIMSAESCLQSGAGLVTVVTDEKNHSALHARLPEAMVLNFREISLQKELLAKTDVILIGPGLGLEYESLALLSEILSKQKENQWLIIDGSAITLFANHTLALNYPEHTVFTPHQMEWQRLSGLPIAKQDDANNQIKQQALQATIVLKSHRTKIYDGKEIYHNTAGNPAMATGGMGDTLAGMIAGFLAQFEKNTETIAAAVYLHSKIADDLAVDNYVILPTNISHELPKYMKKYATERN</sequence>
<feature type="domain" description="YjeF C-terminal" evidence="4">
    <location>
        <begin position="4"/>
        <end position="272"/>
    </location>
</feature>
<comment type="subunit">
    <text evidence="3">Homotetramer.</text>
</comment>
<comment type="similarity">
    <text evidence="3">Belongs to the NnrD/CARKD family.</text>
</comment>
<comment type="catalytic activity">
    <reaction evidence="3">
        <text>(6S)-NADPHX + ADP = AMP + phosphate + NADPH + H(+)</text>
        <dbReference type="Rhea" id="RHEA:32235"/>
        <dbReference type="ChEBI" id="CHEBI:15378"/>
        <dbReference type="ChEBI" id="CHEBI:43474"/>
        <dbReference type="ChEBI" id="CHEBI:57783"/>
        <dbReference type="ChEBI" id="CHEBI:64076"/>
        <dbReference type="ChEBI" id="CHEBI:456215"/>
        <dbReference type="ChEBI" id="CHEBI:456216"/>
        <dbReference type="EC" id="4.2.1.136"/>
    </reaction>
</comment>
<evidence type="ECO:0000313" key="6">
    <source>
        <dbReference type="Proteomes" id="UP000774130"/>
    </source>
</evidence>
<keyword evidence="1 3" id="KW-0547">Nucleotide-binding</keyword>
<comment type="cofactor">
    <cofactor evidence="3">
        <name>Mg(2+)</name>
        <dbReference type="ChEBI" id="CHEBI:18420"/>
    </cofactor>
</comment>
<gene>
    <name evidence="3" type="primary">nnrD</name>
    <name evidence="5" type="ORF">KUA55_10995</name>
</gene>
<proteinExistence type="inferred from homology"/>
<dbReference type="CDD" id="cd01171">
    <property type="entry name" value="YXKO-related"/>
    <property type="match status" value="1"/>
</dbReference>
<keyword evidence="3" id="KW-0520">NAD</keyword>
<reference evidence="5 6" key="1">
    <citation type="submission" date="2021-06" db="EMBL/GenBank/DDBJ databases">
        <title>Enterococcus alishanensis sp. nov., a novel lactic acid bacterium isolated from fresh coffee beans.</title>
        <authorList>
            <person name="Chen Y.-S."/>
        </authorList>
    </citation>
    <scope>NUCLEOTIDE SEQUENCE [LARGE SCALE GENOMIC DNA]</scope>
    <source>
        <strain evidence="5 6">ALS3</strain>
    </source>
</reference>
<feature type="binding site" evidence="3">
    <location>
        <begin position="186"/>
        <end position="190"/>
    </location>
    <ligand>
        <name>AMP</name>
        <dbReference type="ChEBI" id="CHEBI:456215"/>
    </ligand>
</feature>
<accession>A0ABS6TEB4</accession>
<feature type="binding site" evidence="3">
    <location>
        <position position="152"/>
    </location>
    <ligand>
        <name>(6S)-NADPHX</name>
        <dbReference type="ChEBI" id="CHEBI:64076"/>
    </ligand>
</feature>
<feature type="binding site" evidence="3">
    <location>
        <position position="214"/>
    </location>
    <ligand>
        <name>AMP</name>
        <dbReference type="ChEBI" id="CHEBI:456215"/>
    </ligand>
</feature>
<feature type="binding site" evidence="3">
    <location>
        <position position="100"/>
    </location>
    <ligand>
        <name>(6S)-NADPHX</name>
        <dbReference type="ChEBI" id="CHEBI:64076"/>
    </ligand>
</feature>
<evidence type="ECO:0000256" key="2">
    <source>
        <dbReference type="ARBA" id="ARBA00022840"/>
    </source>
</evidence>
<organism evidence="5 6">
    <name type="scientific">Enterococcus alishanensis</name>
    <dbReference type="NCBI Taxonomy" id="1303817"/>
    <lineage>
        <taxon>Bacteria</taxon>
        <taxon>Bacillati</taxon>
        <taxon>Bacillota</taxon>
        <taxon>Bacilli</taxon>
        <taxon>Lactobacillales</taxon>
        <taxon>Enterococcaceae</taxon>
        <taxon>Enterococcus</taxon>
    </lineage>
</organism>
<keyword evidence="3" id="KW-0521">NADP</keyword>
<dbReference type="Pfam" id="PF01256">
    <property type="entry name" value="Carb_kinase"/>
    <property type="match status" value="1"/>
</dbReference>
<dbReference type="RefSeq" id="WP_218326327.1">
    <property type="nucleotide sequence ID" value="NZ_JAHUZB010000004.1"/>
</dbReference>
<dbReference type="EMBL" id="JAHUZB010000004">
    <property type="protein sequence ID" value="MBV7391207.1"/>
    <property type="molecule type" value="Genomic_DNA"/>
</dbReference>
<dbReference type="InterPro" id="IPR000631">
    <property type="entry name" value="CARKD"/>
</dbReference>
<dbReference type="PROSITE" id="PS01049">
    <property type="entry name" value="YJEF_C_1"/>
    <property type="match status" value="1"/>
</dbReference>
<comment type="function">
    <text evidence="3">Catalyzes the dehydration of the S-form of NAD(P)HX at the expense of ADP, which is converted to AMP. Together with NAD(P)HX epimerase, which catalyzes the epimerization of the S- and R-forms, the enzyme allows the repair of both epimers of NAD(P)HX, a damaged form of NAD(P)H that is a result of enzymatic or heat-dependent hydration.</text>
</comment>
<keyword evidence="6" id="KW-1185">Reference proteome</keyword>
<evidence type="ECO:0000313" key="5">
    <source>
        <dbReference type="EMBL" id="MBV7391207.1"/>
    </source>
</evidence>
<dbReference type="PANTHER" id="PTHR12592:SF0">
    <property type="entry name" value="ATP-DEPENDENT (S)-NAD(P)H-HYDRATE DEHYDRATASE"/>
    <property type="match status" value="1"/>
</dbReference>
<feature type="binding site" evidence="3">
    <location>
        <position position="39"/>
    </location>
    <ligand>
        <name>(6S)-NADPHX</name>
        <dbReference type="ChEBI" id="CHEBI:64076"/>
    </ligand>
</feature>
<keyword evidence="3" id="KW-0456">Lyase</keyword>
<comment type="caution">
    <text evidence="5">The sequence shown here is derived from an EMBL/GenBank/DDBJ whole genome shotgun (WGS) entry which is preliminary data.</text>
</comment>
<comment type="catalytic activity">
    <reaction evidence="3">
        <text>(6S)-NADHX + ADP = AMP + phosphate + NADH + H(+)</text>
        <dbReference type="Rhea" id="RHEA:32223"/>
        <dbReference type="ChEBI" id="CHEBI:15378"/>
        <dbReference type="ChEBI" id="CHEBI:43474"/>
        <dbReference type="ChEBI" id="CHEBI:57945"/>
        <dbReference type="ChEBI" id="CHEBI:64074"/>
        <dbReference type="ChEBI" id="CHEBI:456215"/>
        <dbReference type="ChEBI" id="CHEBI:456216"/>
        <dbReference type="EC" id="4.2.1.136"/>
    </reaction>
</comment>
<evidence type="ECO:0000256" key="1">
    <source>
        <dbReference type="ARBA" id="ARBA00022741"/>
    </source>
</evidence>
<dbReference type="InterPro" id="IPR017953">
    <property type="entry name" value="Carbohydrate_kinase_pred_CS"/>
</dbReference>